<proteinExistence type="predicted"/>
<keyword evidence="3" id="KW-1185">Reference proteome</keyword>
<dbReference type="AlphaFoldDB" id="A0A261Y2E6"/>
<name>A0A261Y2E6_9FUNG</name>
<evidence type="ECO:0000256" key="1">
    <source>
        <dbReference type="SAM" id="MobiDB-lite"/>
    </source>
</evidence>
<sequence length="108" mass="11980">MQRFFPPLPCNMSSTPSAPRPISRSGANTTDDEKYKLVDKGADMGTGEFFHFIKMMDTPSEEKADPLRSKLSTSADTSHASLFSEYEKFAAARQAAAEALKEEENKKQ</sequence>
<evidence type="ECO:0000313" key="2">
    <source>
        <dbReference type="EMBL" id="OZJ04776.1"/>
    </source>
</evidence>
<gene>
    <name evidence="2" type="ORF">BZG36_01845</name>
</gene>
<comment type="caution">
    <text evidence="2">The sequence shown here is derived from an EMBL/GenBank/DDBJ whole genome shotgun (WGS) entry which is preliminary data.</text>
</comment>
<organism evidence="2 3">
    <name type="scientific">Bifiguratus adelaidae</name>
    <dbReference type="NCBI Taxonomy" id="1938954"/>
    <lineage>
        <taxon>Eukaryota</taxon>
        <taxon>Fungi</taxon>
        <taxon>Fungi incertae sedis</taxon>
        <taxon>Mucoromycota</taxon>
        <taxon>Mucoromycotina</taxon>
        <taxon>Endogonomycetes</taxon>
        <taxon>Endogonales</taxon>
        <taxon>Endogonales incertae sedis</taxon>
        <taxon>Bifiguratus</taxon>
    </lineage>
</organism>
<dbReference type="EMBL" id="MVBO01000030">
    <property type="protein sequence ID" value="OZJ04776.1"/>
    <property type="molecule type" value="Genomic_DNA"/>
</dbReference>
<protein>
    <submittedName>
        <fullName evidence="2">Uncharacterized protein</fullName>
    </submittedName>
</protein>
<dbReference type="Proteomes" id="UP000242875">
    <property type="component" value="Unassembled WGS sequence"/>
</dbReference>
<evidence type="ECO:0000313" key="3">
    <source>
        <dbReference type="Proteomes" id="UP000242875"/>
    </source>
</evidence>
<feature type="region of interest" description="Disordered" evidence="1">
    <location>
        <begin position="1"/>
        <end position="33"/>
    </location>
</feature>
<reference evidence="2 3" key="1">
    <citation type="journal article" date="2017" name="Mycologia">
        <title>Bifiguratus adelaidae, gen. et sp. nov., a new member of Mucoromycotina in endophytic and soil-dwelling habitats.</title>
        <authorList>
            <person name="Torres-Cruz T.J."/>
            <person name="Billingsley Tobias T.L."/>
            <person name="Almatruk M."/>
            <person name="Hesse C."/>
            <person name="Kuske C.R."/>
            <person name="Desiro A."/>
            <person name="Benucci G.M."/>
            <person name="Bonito G."/>
            <person name="Stajich J.E."/>
            <person name="Dunlap C."/>
            <person name="Arnold A.E."/>
            <person name="Porras-Alfaro A."/>
        </authorList>
    </citation>
    <scope>NUCLEOTIDE SEQUENCE [LARGE SCALE GENOMIC DNA]</scope>
    <source>
        <strain evidence="2 3">AZ0501</strain>
    </source>
</reference>
<accession>A0A261Y2E6</accession>